<reference evidence="2" key="1">
    <citation type="journal article" date="2019" name="Int. J. Syst. Evol. Microbiol.">
        <title>The Global Catalogue of Microorganisms (GCM) 10K type strain sequencing project: providing services to taxonomists for standard genome sequencing and annotation.</title>
        <authorList>
            <consortium name="The Broad Institute Genomics Platform"/>
            <consortium name="The Broad Institute Genome Sequencing Center for Infectious Disease"/>
            <person name="Wu L."/>
            <person name="Ma J."/>
        </authorList>
    </citation>
    <scope>NUCLEOTIDE SEQUENCE [LARGE SCALE GENOMIC DNA]</scope>
    <source>
        <strain evidence="2">JCM 12149</strain>
    </source>
</reference>
<evidence type="ECO:0000313" key="2">
    <source>
        <dbReference type="Proteomes" id="UP001501459"/>
    </source>
</evidence>
<sequence length="39" mass="4725">MCSNGQRIAHWTNEMQSEHVEKIKEILYEYEMKTKQSSH</sequence>
<evidence type="ECO:0000313" key="1">
    <source>
        <dbReference type="EMBL" id="GAA0432481.1"/>
    </source>
</evidence>
<name>A0ABP3IXY1_9BACI</name>
<proteinExistence type="predicted"/>
<comment type="caution">
    <text evidence="1">The sequence shown here is derived from an EMBL/GenBank/DDBJ whole genome shotgun (WGS) entry which is preliminary data.</text>
</comment>
<keyword evidence="2" id="KW-1185">Reference proteome</keyword>
<gene>
    <name evidence="1" type="ORF">GCM10008983_06320</name>
</gene>
<accession>A0ABP3IXY1</accession>
<protein>
    <submittedName>
        <fullName evidence="1">Uncharacterized protein</fullName>
    </submittedName>
</protein>
<organism evidence="1 2">
    <name type="scientific">Lentibacillus halophilus</name>
    <dbReference type="NCBI Taxonomy" id="295065"/>
    <lineage>
        <taxon>Bacteria</taxon>
        <taxon>Bacillati</taxon>
        <taxon>Bacillota</taxon>
        <taxon>Bacilli</taxon>
        <taxon>Bacillales</taxon>
        <taxon>Bacillaceae</taxon>
        <taxon>Lentibacillus</taxon>
    </lineage>
</organism>
<dbReference type="Proteomes" id="UP001501459">
    <property type="component" value="Unassembled WGS sequence"/>
</dbReference>
<dbReference type="EMBL" id="BAAADM010000015">
    <property type="protein sequence ID" value="GAA0432481.1"/>
    <property type="molecule type" value="Genomic_DNA"/>
</dbReference>